<evidence type="ECO:0000313" key="2">
    <source>
        <dbReference type="EMBL" id="KRN58948.1"/>
    </source>
</evidence>
<evidence type="ECO:0000256" key="1">
    <source>
        <dbReference type="SAM" id="Phobius"/>
    </source>
</evidence>
<dbReference type="Proteomes" id="UP000050934">
    <property type="component" value="Unassembled WGS sequence"/>
</dbReference>
<keyword evidence="3" id="KW-1185">Reference proteome</keyword>
<reference evidence="2 3" key="1">
    <citation type="journal article" date="2015" name="Genome Announc.">
        <title>Expanding the biotechnology potential of lactobacilli through comparative genomics of 213 strains and associated genera.</title>
        <authorList>
            <person name="Sun Z."/>
            <person name="Harris H.M."/>
            <person name="McCann A."/>
            <person name="Guo C."/>
            <person name="Argimon S."/>
            <person name="Zhang W."/>
            <person name="Yang X."/>
            <person name="Jeffery I.B."/>
            <person name="Cooney J.C."/>
            <person name="Kagawa T.F."/>
            <person name="Liu W."/>
            <person name="Song Y."/>
            <person name="Salvetti E."/>
            <person name="Wrobel A."/>
            <person name="Rasinkangas P."/>
            <person name="Parkhill J."/>
            <person name="Rea M.C."/>
            <person name="O'Sullivan O."/>
            <person name="Ritari J."/>
            <person name="Douillard F.P."/>
            <person name="Paul Ross R."/>
            <person name="Yang R."/>
            <person name="Briner A.E."/>
            <person name="Felis G.E."/>
            <person name="de Vos W.M."/>
            <person name="Barrangou R."/>
            <person name="Klaenhammer T.R."/>
            <person name="Caufield P.W."/>
            <person name="Cui Y."/>
            <person name="Zhang H."/>
            <person name="O'Toole P.W."/>
        </authorList>
    </citation>
    <scope>NUCLEOTIDE SEQUENCE [LARGE SCALE GENOMIC DNA]</scope>
    <source>
        <strain evidence="2 3">DSM 17896</strain>
    </source>
</reference>
<feature type="transmembrane region" description="Helical" evidence="1">
    <location>
        <begin position="94"/>
        <end position="116"/>
    </location>
</feature>
<dbReference type="PROSITE" id="PS51257">
    <property type="entry name" value="PROKAR_LIPOPROTEIN"/>
    <property type="match status" value="1"/>
</dbReference>
<dbReference type="PATRIC" id="fig|396268.3.peg.282"/>
<dbReference type="AlphaFoldDB" id="A0A0R2IAJ1"/>
<dbReference type="EMBL" id="JQBW01000007">
    <property type="protein sequence ID" value="KRN58948.1"/>
    <property type="molecule type" value="Genomic_DNA"/>
</dbReference>
<dbReference type="Pfam" id="PF03729">
    <property type="entry name" value="DUF308"/>
    <property type="match status" value="2"/>
</dbReference>
<dbReference type="GO" id="GO:0005886">
    <property type="term" value="C:plasma membrane"/>
    <property type="evidence" value="ECO:0007669"/>
    <property type="project" value="TreeGrafter"/>
</dbReference>
<organism evidence="2 3">
    <name type="scientific">Limosilactobacillus secaliphilus</name>
    <dbReference type="NCBI Taxonomy" id="396268"/>
    <lineage>
        <taxon>Bacteria</taxon>
        <taxon>Bacillati</taxon>
        <taxon>Bacillota</taxon>
        <taxon>Bacilli</taxon>
        <taxon>Lactobacillales</taxon>
        <taxon>Lactobacillaceae</taxon>
        <taxon>Limosilactobacillus</taxon>
    </lineage>
</organism>
<feature type="transmembrane region" description="Helical" evidence="1">
    <location>
        <begin position="123"/>
        <end position="143"/>
    </location>
</feature>
<comment type="caution">
    <text evidence="2">The sequence shown here is derived from an EMBL/GenBank/DDBJ whole genome shotgun (WGS) entry which is preliminary data.</text>
</comment>
<keyword evidence="1" id="KW-0472">Membrane</keyword>
<keyword evidence="1" id="KW-0812">Transmembrane</keyword>
<dbReference type="STRING" id="396268.IV45_GL000279"/>
<dbReference type="InterPro" id="IPR052712">
    <property type="entry name" value="Acid_resist_chaperone_HdeD"/>
</dbReference>
<dbReference type="InterPro" id="IPR005325">
    <property type="entry name" value="DUF308_memb"/>
</dbReference>
<proteinExistence type="predicted"/>
<feature type="transmembrane region" description="Helical" evidence="1">
    <location>
        <begin position="149"/>
        <end position="171"/>
    </location>
</feature>
<evidence type="ECO:0008006" key="4">
    <source>
        <dbReference type="Google" id="ProtNLM"/>
    </source>
</evidence>
<feature type="transmembrane region" description="Helical" evidence="1">
    <location>
        <begin position="33"/>
        <end position="54"/>
    </location>
</feature>
<dbReference type="PANTHER" id="PTHR34989:SF1">
    <property type="entry name" value="PROTEIN HDED"/>
    <property type="match status" value="1"/>
</dbReference>
<evidence type="ECO:0000313" key="3">
    <source>
        <dbReference type="Proteomes" id="UP000050934"/>
    </source>
</evidence>
<dbReference type="PANTHER" id="PTHR34989">
    <property type="entry name" value="PROTEIN HDED"/>
    <property type="match status" value="1"/>
</dbReference>
<dbReference type="OrthoDB" id="2325981at2"/>
<name>A0A0R2IAJ1_9LACO</name>
<feature type="transmembrane region" description="Helical" evidence="1">
    <location>
        <begin position="66"/>
        <end position="88"/>
    </location>
</feature>
<gene>
    <name evidence="2" type="ORF">IV45_GL000279</name>
</gene>
<keyword evidence="1" id="KW-1133">Transmembrane helix</keyword>
<dbReference type="RefSeq" id="WP_057740751.1">
    <property type="nucleotide sequence ID" value="NZ_JQBW01000007.1"/>
</dbReference>
<sequence length="172" mass="19404">MYQEKKFDWMSLILGIVFIVLGCWSLKNPDTTLSLLSILVGVGALLKGIYEFWLRSTINTLLGTRSTWLLIMSILDIVLGCVFIFRIAAGVMTISIIFAFWFIIDCIGQLSVASFYKQFHKGYYWWLVILNILGIIVGIALLFNPMVSAMTIVWLISCFLLLIGFVAIVAAF</sequence>
<accession>A0A0R2IAJ1</accession>
<feature type="transmembrane region" description="Helical" evidence="1">
    <location>
        <begin position="7"/>
        <end position="27"/>
    </location>
</feature>
<protein>
    <recommendedName>
        <fullName evidence="4">Integral membrane protein</fullName>
    </recommendedName>
</protein>